<dbReference type="VEuPathDB" id="VectorBase:ISCI006010"/>
<dbReference type="InParanoid" id="B7PR00"/>
<evidence type="ECO:0000313" key="2">
    <source>
        <dbReference type="EMBL" id="EEC09022.1"/>
    </source>
</evidence>
<reference evidence="3" key="2">
    <citation type="submission" date="2020-05" db="UniProtKB">
        <authorList>
            <consortium name="EnsemblMetazoa"/>
        </authorList>
    </citation>
    <scope>IDENTIFICATION</scope>
    <source>
        <strain evidence="3">wikel</strain>
    </source>
</reference>
<gene>
    <name evidence="2" type="ORF">IscW_ISCW006010</name>
</gene>
<evidence type="ECO:0000313" key="3">
    <source>
        <dbReference type="EnsemblMetazoa" id="ISCW006010-PA"/>
    </source>
</evidence>
<keyword evidence="4" id="KW-1185">Reference proteome</keyword>
<dbReference type="VEuPathDB" id="VectorBase:ISCW006010"/>
<reference evidence="2 4" key="1">
    <citation type="submission" date="2008-03" db="EMBL/GenBank/DDBJ databases">
        <title>Annotation of Ixodes scapularis.</title>
        <authorList>
            <consortium name="Ixodes scapularis Genome Project Consortium"/>
            <person name="Caler E."/>
            <person name="Hannick L.I."/>
            <person name="Bidwell S."/>
            <person name="Joardar V."/>
            <person name="Thiagarajan M."/>
            <person name="Amedeo P."/>
            <person name="Galinsky K.J."/>
            <person name="Schobel S."/>
            <person name="Inman J."/>
            <person name="Hostetler J."/>
            <person name="Miller J."/>
            <person name="Hammond M."/>
            <person name="Megy K."/>
            <person name="Lawson D."/>
            <person name="Kodira C."/>
            <person name="Sutton G."/>
            <person name="Meyer J."/>
            <person name="Hill C.A."/>
            <person name="Birren B."/>
            <person name="Nene V."/>
            <person name="Collins F."/>
            <person name="Alarcon-Chaidez F."/>
            <person name="Wikel S."/>
            <person name="Strausberg R."/>
        </authorList>
    </citation>
    <scope>NUCLEOTIDE SEQUENCE [LARGE SCALE GENOMIC DNA]</scope>
    <source>
        <strain evidence="4">Wikel</strain>
        <strain evidence="2">Wikel colony</strain>
    </source>
</reference>
<sequence length="94" mass="10646">MTVATRGHGVPRREGPLTPERGTKKQPQLRRRQPRFSLFTGGLHSAVQAHDQSRIHMQRGPAKLANRARVRRPHWMVFAPQQQEAGSDGHLLDV</sequence>
<dbReference type="AlphaFoldDB" id="B7PR00"/>
<dbReference type="EMBL" id="ABJB010292074">
    <property type="status" value="NOT_ANNOTATED_CDS"/>
    <property type="molecule type" value="Genomic_DNA"/>
</dbReference>
<feature type="region of interest" description="Disordered" evidence="1">
    <location>
        <begin position="1"/>
        <end position="33"/>
    </location>
</feature>
<evidence type="ECO:0000256" key="1">
    <source>
        <dbReference type="SAM" id="MobiDB-lite"/>
    </source>
</evidence>
<accession>B7PR00</accession>
<protein>
    <submittedName>
        <fullName evidence="2 3">Uncharacterized protein</fullName>
    </submittedName>
</protein>
<dbReference type="HOGENOM" id="CLU_2388642_0_0_1"/>
<name>B7PR00_IXOSC</name>
<proteinExistence type="predicted"/>
<dbReference type="EMBL" id="DS768880">
    <property type="protein sequence ID" value="EEC09022.1"/>
    <property type="molecule type" value="Genomic_DNA"/>
</dbReference>
<evidence type="ECO:0000313" key="4">
    <source>
        <dbReference type="Proteomes" id="UP000001555"/>
    </source>
</evidence>
<dbReference type="Proteomes" id="UP000001555">
    <property type="component" value="Unassembled WGS sequence"/>
</dbReference>
<organism>
    <name type="scientific">Ixodes scapularis</name>
    <name type="common">Black-legged tick</name>
    <name type="synonym">Deer tick</name>
    <dbReference type="NCBI Taxonomy" id="6945"/>
    <lineage>
        <taxon>Eukaryota</taxon>
        <taxon>Metazoa</taxon>
        <taxon>Ecdysozoa</taxon>
        <taxon>Arthropoda</taxon>
        <taxon>Chelicerata</taxon>
        <taxon>Arachnida</taxon>
        <taxon>Acari</taxon>
        <taxon>Parasitiformes</taxon>
        <taxon>Ixodida</taxon>
        <taxon>Ixodoidea</taxon>
        <taxon>Ixodidae</taxon>
        <taxon>Ixodinae</taxon>
        <taxon>Ixodes</taxon>
    </lineage>
</organism>
<dbReference type="PaxDb" id="6945-B7PR00"/>
<dbReference type="EnsemblMetazoa" id="ISCW006010-RA">
    <property type="protein sequence ID" value="ISCW006010-PA"/>
    <property type="gene ID" value="ISCW006010"/>
</dbReference>
<feature type="region of interest" description="Disordered" evidence="1">
    <location>
        <begin position="49"/>
        <end position="68"/>
    </location>
</feature>